<dbReference type="OrthoDB" id="6959215at2"/>
<name>A0A0P9AZL5_PSEFL</name>
<sequence length="92" mass="9834">MTRPLTPVAPTISLTIGTLALPGYSLRNGQRLAGALERELGRLLIAAPLPGQGFALEQVQIPRFATPAGERPERTGRRLARLIAEQLQGPGQ</sequence>
<proteinExistence type="predicted"/>
<accession>A0A0P9AZL5</accession>
<dbReference type="PATRIC" id="fig|294.162.peg.4931"/>
<evidence type="ECO:0000313" key="2">
    <source>
        <dbReference type="Proteomes" id="UP000050349"/>
    </source>
</evidence>
<dbReference type="EMBL" id="LJXB01000089">
    <property type="protein sequence ID" value="KPU55475.1"/>
    <property type="molecule type" value="Genomic_DNA"/>
</dbReference>
<dbReference type="Proteomes" id="UP000050349">
    <property type="component" value="Unassembled WGS sequence"/>
</dbReference>
<reference evidence="1 2" key="1">
    <citation type="submission" date="2015-09" db="EMBL/GenBank/DDBJ databases">
        <authorList>
            <person name="Jackson K.R."/>
            <person name="Lunt B.L."/>
            <person name="Fisher J.N.B."/>
            <person name="Gardner A.V."/>
            <person name="Bailey M.E."/>
            <person name="Deus L.M."/>
            <person name="Earl A.S."/>
            <person name="Gibby P.D."/>
            <person name="Hartmann K.A."/>
            <person name="Liu J.E."/>
            <person name="Manci A.M."/>
            <person name="Nielsen D.A."/>
            <person name="Solomon M.B."/>
            <person name="Breakwell D.P."/>
            <person name="Burnett S.H."/>
            <person name="Grose J.H."/>
        </authorList>
    </citation>
    <scope>NUCLEOTIDE SEQUENCE [LARGE SCALE GENOMIC DNA]</scope>
    <source>
        <strain evidence="1 2">S613</strain>
    </source>
</reference>
<protein>
    <submittedName>
        <fullName evidence="1">Uncharacterized protein</fullName>
    </submittedName>
</protein>
<dbReference type="RefSeq" id="WP_057399647.1">
    <property type="nucleotide sequence ID" value="NZ_LJXB01000089.1"/>
</dbReference>
<comment type="caution">
    <text evidence="1">The sequence shown here is derived from an EMBL/GenBank/DDBJ whole genome shotgun (WGS) entry which is preliminary data.</text>
</comment>
<organism evidence="1 2">
    <name type="scientific">Pseudomonas fluorescens</name>
    <dbReference type="NCBI Taxonomy" id="294"/>
    <lineage>
        <taxon>Bacteria</taxon>
        <taxon>Pseudomonadati</taxon>
        <taxon>Pseudomonadota</taxon>
        <taxon>Gammaproteobacteria</taxon>
        <taxon>Pseudomonadales</taxon>
        <taxon>Pseudomonadaceae</taxon>
        <taxon>Pseudomonas</taxon>
    </lineage>
</organism>
<dbReference type="AlphaFoldDB" id="A0A0P9AZL5"/>
<gene>
    <name evidence="1" type="ORF">AN403_2207</name>
</gene>
<evidence type="ECO:0000313" key="1">
    <source>
        <dbReference type="EMBL" id="KPU55475.1"/>
    </source>
</evidence>